<feature type="compositionally biased region" description="Basic and acidic residues" evidence="3">
    <location>
        <begin position="488"/>
        <end position="509"/>
    </location>
</feature>
<comment type="caution">
    <text evidence="4">The sequence shown here is derived from an EMBL/GenBank/DDBJ whole genome shotgun (WGS) entry which is preliminary data.</text>
</comment>
<feature type="compositionally biased region" description="Basic and acidic residues" evidence="3">
    <location>
        <begin position="54"/>
        <end position="74"/>
    </location>
</feature>
<evidence type="ECO:0000256" key="2">
    <source>
        <dbReference type="SAM" id="Coils"/>
    </source>
</evidence>
<organism evidence="4 5">
    <name type="scientific">Meganyctiphanes norvegica</name>
    <name type="common">Northern krill</name>
    <name type="synonym">Thysanopoda norvegica</name>
    <dbReference type="NCBI Taxonomy" id="48144"/>
    <lineage>
        <taxon>Eukaryota</taxon>
        <taxon>Metazoa</taxon>
        <taxon>Ecdysozoa</taxon>
        <taxon>Arthropoda</taxon>
        <taxon>Crustacea</taxon>
        <taxon>Multicrustacea</taxon>
        <taxon>Malacostraca</taxon>
        <taxon>Eumalacostraca</taxon>
        <taxon>Eucarida</taxon>
        <taxon>Euphausiacea</taxon>
        <taxon>Euphausiidae</taxon>
        <taxon>Meganyctiphanes</taxon>
    </lineage>
</organism>
<accession>A0AAV2QQ37</accession>
<evidence type="ECO:0000256" key="3">
    <source>
        <dbReference type="SAM" id="MobiDB-lite"/>
    </source>
</evidence>
<feature type="region of interest" description="Disordered" evidence="3">
    <location>
        <begin position="581"/>
        <end position="602"/>
    </location>
</feature>
<comment type="similarity">
    <text evidence="1">Belongs to the FAM167 (SEC) family.</text>
</comment>
<feature type="region of interest" description="Disordered" evidence="3">
    <location>
        <begin position="111"/>
        <end position="140"/>
    </location>
</feature>
<dbReference type="InterPro" id="IPR024280">
    <property type="entry name" value="FAM167"/>
</dbReference>
<evidence type="ECO:0000256" key="1">
    <source>
        <dbReference type="ARBA" id="ARBA00005489"/>
    </source>
</evidence>
<dbReference type="InterPro" id="IPR051771">
    <property type="entry name" value="FAM167_domain"/>
</dbReference>
<dbReference type="PANTHER" id="PTHR32289">
    <property type="entry name" value="PROTEIN FAM167A"/>
    <property type="match status" value="1"/>
</dbReference>
<feature type="compositionally biased region" description="Polar residues" evidence="3">
    <location>
        <begin position="523"/>
        <end position="533"/>
    </location>
</feature>
<feature type="compositionally biased region" description="Polar residues" evidence="3">
    <location>
        <begin position="334"/>
        <end position="353"/>
    </location>
</feature>
<dbReference type="Pfam" id="PF11652">
    <property type="entry name" value="FAM167"/>
    <property type="match status" value="1"/>
</dbReference>
<keyword evidence="5" id="KW-1185">Reference proteome</keyword>
<feature type="region of interest" description="Disordered" evidence="3">
    <location>
        <begin position="662"/>
        <end position="683"/>
    </location>
</feature>
<feature type="region of interest" description="Disordered" evidence="3">
    <location>
        <begin position="326"/>
        <end position="389"/>
    </location>
</feature>
<feature type="compositionally biased region" description="Low complexity" evidence="3">
    <location>
        <begin position="111"/>
        <end position="138"/>
    </location>
</feature>
<keyword evidence="2" id="KW-0175">Coiled coil</keyword>
<proteinExistence type="inferred from homology"/>
<feature type="compositionally biased region" description="Low complexity" evidence="3">
    <location>
        <begin position="588"/>
        <end position="601"/>
    </location>
</feature>
<dbReference type="EMBL" id="CAXKWB010008774">
    <property type="protein sequence ID" value="CAL4092383.1"/>
    <property type="molecule type" value="Genomic_DNA"/>
</dbReference>
<feature type="region of interest" description="Disordered" evidence="3">
    <location>
        <begin position="54"/>
        <end position="82"/>
    </location>
</feature>
<sequence>MKERRGGGESLFSFRRSNNRYSLHLDKPTKKESDVTLKRASWSSFPLLRFSSPEEKNACKERLQSKSQSNEEIKNSLNGNTRGIAAPMVSQKIGCNFLRGSTASIRSAFSSNSASSSSSSCSGSSTSSSPTSRSAASTGNSSITSILEGSGCDSQYGSSSTLEDSLPYLPAAASVSSHTTIGPLTTRSTSDVIELLHHNHNPLAYLTSSRGTSSVSSLLEEEEEKEGEIKDKPTTAPKILYAHKKTPDLKRKTRKQLVKDIEFIKTHGVVPEHIEDLTVKPITLKYNEEKENIIPLANNTTNKKVQQKPKSNFKFMQNYRFLSKMDTKKKSVTPPESDSGTYDSGTHSPSSDMWPSASIDTTSDMSDESRRSSRASPVSVDKNRLSPVSCDSQSLSDLEIHNDILTTLRRDTNGFINGKTDVHSRLGLSEPIIGDFSSLFDRQLHKFKVFGEIIEEEEGSECDLSEFMVHAEESNRFERSIEQSLEMLGERDSVERDSMERDSVERDFGMDLESNLSEHGETTKSSNEQSSSKCQDESRSTFVSKVNLKLDLSSINQSSPPSQDFRRYLLRHISEEHVNSLDEQAELRSTASSPSTPRSPAIDIDDVFKQKQKEIVDGSKGDMLRVRDLAQRLKLSTRRPSYVDWLGSIKAKNKAGKEALECKHPISSSSEKDNAEEELTDEKRKENLNSAMCWLRKELNEMRVQDQQLARQLMQLRLELQRLRLLRSCSHHQALVEEVANEAQEQKFFEVSDIYDVYEESPDLRETFSPVLREIGVTKMNITSRRFSLRS</sequence>
<gene>
    <name evidence="4" type="ORF">MNOR_LOCUS14579</name>
</gene>
<protein>
    <submittedName>
        <fullName evidence="4">Uncharacterized protein</fullName>
    </submittedName>
</protein>
<evidence type="ECO:0000313" key="5">
    <source>
        <dbReference type="Proteomes" id="UP001497623"/>
    </source>
</evidence>
<feature type="region of interest" description="Disordered" evidence="3">
    <location>
        <begin position="488"/>
        <end position="538"/>
    </location>
</feature>
<feature type="non-terminal residue" evidence="4">
    <location>
        <position position="791"/>
    </location>
</feature>
<feature type="coiled-coil region" evidence="2">
    <location>
        <begin position="699"/>
        <end position="726"/>
    </location>
</feature>
<dbReference type="PANTHER" id="PTHR32289:SF1">
    <property type="entry name" value="PROTEIN FAM167A-LIKE"/>
    <property type="match status" value="1"/>
</dbReference>
<dbReference type="AlphaFoldDB" id="A0AAV2QQ37"/>
<name>A0AAV2QQ37_MEGNR</name>
<reference evidence="4 5" key="1">
    <citation type="submission" date="2024-05" db="EMBL/GenBank/DDBJ databases">
        <authorList>
            <person name="Wallberg A."/>
        </authorList>
    </citation>
    <scope>NUCLEOTIDE SEQUENCE [LARGE SCALE GENOMIC DNA]</scope>
</reference>
<dbReference type="Proteomes" id="UP001497623">
    <property type="component" value="Unassembled WGS sequence"/>
</dbReference>
<evidence type="ECO:0000313" key="4">
    <source>
        <dbReference type="EMBL" id="CAL4092383.1"/>
    </source>
</evidence>